<organism evidence="2 3">
    <name type="scientific">Pleurodeles waltl</name>
    <name type="common">Iberian ribbed newt</name>
    <dbReference type="NCBI Taxonomy" id="8319"/>
    <lineage>
        <taxon>Eukaryota</taxon>
        <taxon>Metazoa</taxon>
        <taxon>Chordata</taxon>
        <taxon>Craniata</taxon>
        <taxon>Vertebrata</taxon>
        <taxon>Euteleostomi</taxon>
        <taxon>Amphibia</taxon>
        <taxon>Batrachia</taxon>
        <taxon>Caudata</taxon>
        <taxon>Salamandroidea</taxon>
        <taxon>Salamandridae</taxon>
        <taxon>Pleurodelinae</taxon>
        <taxon>Pleurodeles</taxon>
    </lineage>
</organism>
<dbReference type="EMBL" id="JANPWB010000012">
    <property type="protein sequence ID" value="KAJ1115616.1"/>
    <property type="molecule type" value="Genomic_DNA"/>
</dbReference>
<reference evidence="2" key="1">
    <citation type="journal article" date="2022" name="bioRxiv">
        <title>Sequencing and chromosome-scale assembly of the giantPleurodeles waltlgenome.</title>
        <authorList>
            <person name="Brown T."/>
            <person name="Elewa A."/>
            <person name="Iarovenko S."/>
            <person name="Subramanian E."/>
            <person name="Araus A.J."/>
            <person name="Petzold A."/>
            <person name="Susuki M."/>
            <person name="Suzuki K.-i.T."/>
            <person name="Hayashi T."/>
            <person name="Toyoda A."/>
            <person name="Oliveira C."/>
            <person name="Osipova E."/>
            <person name="Leigh N.D."/>
            <person name="Simon A."/>
            <person name="Yun M.H."/>
        </authorList>
    </citation>
    <scope>NUCLEOTIDE SEQUENCE</scope>
    <source>
        <strain evidence="2">20211129_DDA</strain>
        <tissue evidence="2">Liver</tissue>
    </source>
</reference>
<feature type="non-terminal residue" evidence="2">
    <location>
        <position position="1"/>
    </location>
</feature>
<accession>A0AAV7NJE4</accession>
<keyword evidence="3" id="KW-1185">Reference proteome</keyword>
<feature type="non-terminal residue" evidence="2">
    <location>
        <position position="67"/>
    </location>
</feature>
<gene>
    <name evidence="2" type="ORF">NDU88_003838</name>
</gene>
<comment type="caution">
    <text evidence="2">The sequence shown here is derived from an EMBL/GenBank/DDBJ whole genome shotgun (WGS) entry which is preliminary data.</text>
</comment>
<proteinExistence type="predicted"/>
<feature type="region of interest" description="Disordered" evidence="1">
    <location>
        <begin position="1"/>
        <end position="37"/>
    </location>
</feature>
<evidence type="ECO:0000313" key="2">
    <source>
        <dbReference type="EMBL" id="KAJ1115616.1"/>
    </source>
</evidence>
<evidence type="ECO:0000256" key="1">
    <source>
        <dbReference type="SAM" id="MobiDB-lite"/>
    </source>
</evidence>
<sequence length="67" mass="7274">PLQIHMPCTSRHPAPGPECHKPPLPEEVPPSHETEGLLPPRLHRAWAPTPSQIVFPAEGEVGVVYAS</sequence>
<evidence type="ECO:0000313" key="3">
    <source>
        <dbReference type="Proteomes" id="UP001066276"/>
    </source>
</evidence>
<dbReference type="AlphaFoldDB" id="A0AAV7NJE4"/>
<dbReference type="Proteomes" id="UP001066276">
    <property type="component" value="Chromosome 8"/>
</dbReference>
<name>A0AAV7NJE4_PLEWA</name>
<feature type="compositionally biased region" description="Basic and acidic residues" evidence="1">
    <location>
        <begin position="18"/>
        <end position="35"/>
    </location>
</feature>
<protein>
    <submittedName>
        <fullName evidence="2">Uncharacterized protein</fullName>
    </submittedName>
</protein>